<feature type="region of interest" description="Disordered" evidence="13">
    <location>
        <begin position="406"/>
        <end position="480"/>
    </location>
</feature>
<evidence type="ECO:0000256" key="2">
    <source>
        <dbReference type="ARBA" id="ARBA00012513"/>
    </source>
</evidence>
<comment type="similarity">
    <text evidence="1">Belongs to the protein kinase superfamily. STE Ser/Thr protein kinase family. STE20 subfamily.</text>
</comment>
<feature type="region of interest" description="Disordered" evidence="13">
    <location>
        <begin position="55"/>
        <end position="103"/>
    </location>
</feature>
<dbReference type="InterPro" id="IPR008271">
    <property type="entry name" value="Ser/Thr_kinase_AS"/>
</dbReference>
<evidence type="ECO:0000256" key="5">
    <source>
        <dbReference type="ARBA" id="ARBA00022741"/>
    </source>
</evidence>
<reference evidence="15" key="2">
    <citation type="submission" date="2025-08" db="UniProtKB">
        <authorList>
            <consortium name="Ensembl"/>
        </authorList>
    </citation>
    <scope>IDENTIFICATION</scope>
</reference>
<evidence type="ECO:0000313" key="15">
    <source>
        <dbReference type="Ensembl" id="ENSTNIP00000010372.1"/>
    </source>
</evidence>
<protein>
    <recommendedName>
        <fullName evidence="10">Mitogen-activated protein kinase kinase kinase 19</fullName>
        <ecNumber evidence="2">2.7.11.1</ecNumber>
    </recommendedName>
    <alternativeName>
        <fullName evidence="11">SPS1/STE20-related protein kinase YSK4</fullName>
    </alternativeName>
</protein>
<feature type="compositionally biased region" description="Basic and acidic residues" evidence="13">
    <location>
        <begin position="210"/>
        <end position="237"/>
    </location>
</feature>
<dbReference type="InterPro" id="IPR017441">
    <property type="entry name" value="Protein_kinase_ATP_BS"/>
</dbReference>
<keyword evidence="6" id="KW-0418">Kinase</keyword>
<dbReference type="HOGENOM" id="CLU_321578_0_0_1"/>
<proteinExistence type="inferred from homology"/>
<dbReference type="InterPro" id="IPR011009">
    <property type="entry name" value="Kinase-like_dom_sf"/>
</dbReference>
<dbReference type="PROSITE" id="PS00107">
    <property type="entry name" value="PROTEIN_KINASE_ATP"/>
    <property type="match status" value="1"/>
</dbReference>
<dbReference type="GO" id="GO:0005524">
    <property type="term" value="F:ATP binding"/>
    <property type="evidence" value="ECO:0007669"/>
    <property type="project" value="UniProtKB-UniRule"/>
</dbReference>
<evidence type="ECO:0000256" key="1">
    <source>
        <dbReference type="ARBA" id="ARBA00008874"/>
    </source>
</evidence>
<feature type="compositionally biased region" description="Acidic residues" evidence="13">
    <location>
        <begin position="89"/>
        <end position="98"/>
    </location>
</feature>
<dbReference type="Proteomes" id="UP000007303">
    <property type="component" value="Unassembled WGS sequence"/>
</dbReference>
<dbReference type="Pfam" id="PF00069">
    <property type="entry name" value="Pkinase"/>
    <property type="match status" value="1"/>
</dbReference>
<dbReference type="AlphaFoldDB" id="H3CQ38"/>
<evidence type="ECO:0000256" key="11">
    <source>
        <dbReference type="ARBA" id="ARBA00080573"/>
    </source>
</evidence>
<feature type="region of interest" description="Disordered" evidence="13">
    <location>
        <begin position="563"/>
        <end position="605"/>
    </location>
</feature>
<evidence type="ECO:0000256" key="6">
    <source>
        <dbReference type="ARBA" id="ARBA00022777"/>
    </source>
</evidence>
<dbReference type="GeneTree" id="ENSGT00940000160383"/>
<feature type="compositionally biased region" description="Polar residues" evidence="13">
    <location>
        <begin position="238"/>
        <end position="250"/>
    </location>
</feature>
<feature type="compositionally biased region" description="Polar residues" evidence="13">
    <location>
        <begin position="269"/>
        <end position="293"/>
    </location>
</feature>
<dbReference type="STRING" id="99883.ENSTNIP00000010372"/>
<dbReference type="EC" id="2.7.11.1" evidence="2"/>
<reference evidence="15" key="3">
    <citation type="submission" date="2025-09" db="UniProtKB">
        <authorList>
            <consortium name="Ensembl"/>
        </authorList>
    </citation>
    <scope>IDENTIFICATION</scope>
</reference>
<keyword evidence="7 12" id="KW-0067">ATP-binding</keyword>
<feature type="compositionally biased region" description="Basic and acidic residues" evidence="13">
    <location>
        <begin position="252"/>
        <end position="261"/>
    </location>
</feature>
<feature type="binding site" evidence="12">
    <location>
        <position position="642"/>
    </location>
    <ligand>
        <name>ATP</name>
        <dbReference type="ChEBI" id="CHEBI:30616"/>
    </ligand>
</feature>
<evidence type="ECO:0000313" key="16">
    <source>
        <dbReference type="Proteomes" id="UP000007303"/>
    </source>
</evidence>
<evidence type="ECO:0000256" key="4">
    <source>
        <dbReference type="ARBA" id="ARBA00022679"/>
    </source>
</evidence>
<evidence type="ECO:0000256" key="3">
    <source>
        <dbReference type="ARBA" id="ARBA00022527"/>
    </source>
</evidence>
<evidence type="ECO:0000256" key="12">
    <source>
        <dbReference type="PROSITE-ProRule" id="PRU10141"/>
    </source>
</evidence>
<comment type="catalytic activity">
    <reaction evidence="8">
        <text>L-threonyl-[protein] + ATP = O-phospho-L-threonyl-[protein] + ADP + H(+)</text>
        <dbReference type="Rhea" id="RHEA:46608"/>
        <dbReference type="Rhea" id="RHEA-COMP:11060"/>
        <dbReference type="Rhea" id="RHEA-COMP:11605"/>
        <dbReference type="ChEBI" id="CHEBI:15378"/>
        <dbReference type="ChEBI" id="CHEBI:30013"/>
        <dbReference type="ChEBI" id="CHEBI:30616"/>
        <dbReference type="ChEBI" id="CHEBI:61977"/>
        <dbReference type="ChEBI" id="CHEBI:456216"/>
        <dbReference type="EC" id="2.7.11.1"/>
    </reaction>
</comment>
<name>H3CQ38_TETNG</name>
<dbReference type="PROSITE" id="PS50011">
    <property type="entry name" value="PROTEIN_KINASE_DOM"/>
    <property type="match status" value="1"/>
</dbReference>
<keyword evidence="3" id="KW-0723">Serine/threonine-protein kinase</keyword>
<keyword evidence="16" id="KW-1185">Reference proteome</keyword>
<feature type="compositionally biased region" description="Basic and acidic residues" evidence="13">
    <location>
        <begin position="190"/>
        <end position="200"/>
    </location>
</feature>
<evidence type="ECO:0000256" key="7">
    <source>
        <dbReference type="ARBA" id="ARBA00022840"/>
    </source>
</evidence>
<dbReference type="GO" id="GO:0035556">
    <property type="term" value="P:intracellular signal transduction"/>
    <property type="evidence" value="ECO:0007669"/>
    <property type="project" value="UniProtKB-ARBA"/>
</dbReference>
<organism evidence="15 16">
    <name type="scientific">Tetraodon nigroviridis</name>
    <name type="common">Spotted green pufferfish</name>
    <name type="synonym">Chelonodon nigroviridis</name>
    <dbReference type="NCBI Taxonomy" id="99883"/>
    <lineage>
        <taxon>Eukaryota</taxon>
        <taxon>Metazoa</taxon>
        <taxon>Chordata</taxon>
        <taxon>Craniata</taxon>
        <taxon>Vertebrata</taxon>
        <taxon>Euteleostomi</taxon>
        <taxon>Actinopterygii</taxon>
        <taxon>Neopterygii</taxon>
        <taxon>Teleostei</taxon>
        <taxon>Neoteleostei</taxon>
        <taxon>Acanthomorphata</taxon>
        <taxon>Eupercaria</taxon>
        <taxon>Tetraodontiformes</taxon>
        <taxon>Tetradontoidea</taxon>
        <taxon>Tetraodontidae</taxon>
        <taxon>Tetraodon</taxon>
    </lineage>
</organism>
<feature type="domain" description="Protein kinase" evidence="14">
    <location>
        <begin position="614"/>
        <end position="878"/>
    </location>
</feature>
<keyword evidence="4" id="KW-0808">Transferase</keyword>
<dbReference type="InParanoid" id="H3CQ38"/>
<feature type="compositionally biased region" description="Basic residues" evidence="13">
    <location>
        <begin position="432"/>
        <end position="449"/>
    </location>
</feature>
<evidence type="ECO:0000256" key="9">
    <source>
        <dbReference type="ARBA" id="ARBA00048679"/>
    </source>
</evidence>
<feature type="region of interest" description="Disordered" evidence="13">
    <location>
        <begin position="135"/>
        <end position="315"/>
    </location>
</feature>
<feature type="compositionally biased region" description="Basic and acidic residues" evidence="13">
    <location>
        <begin position="454"/>
        <end position="463"/>
    </location>
</feature>
<dbReference type="InterPro" id="IPR000719">
    <property type="entry name" value="Prot_kinase_dom"/>
</dbReference>
<dbReference type="SUPFAM" id="SSF56112">
    <property type="entry name" value="Protein kinase-like (PK-like)"/>
    <property type="match status" value="1"/>
</dbReference>
<keyword evidence="5 12" id="KW-0547">Nucleotide-binding</keyword>
<reference evidence="16" key="1">
    <citation type="journal article" date="2004" name="Nature">
        <title>Genome duplication in the teleost fish Tetraodon nigroviridis reveals the early vertebrate proto-karyotype.</title>
        <authorList>
            <person name="Jaillon O."/>
            <person name="Aury J.-M."/>
            <person name="Brunet F."/>
            <person name="Petit J.-L."/>
            <person name="Stange-Thomann N."/>
            <person name="Mauceli E."/>
            <person name="Bouneau L."/>
            <person name="Fischer C."/>
            <person name="Ozouf-Costaz C."/>
            <person name="Bernot A."/>
            <person name="Nicaud S."/>
            <person name="Jaffe D."/>
            <person name="Fisher S."/>
            <person name="Lutfalla G."/>
            <person name="Dossat C."/>
            <person name="Segurens B."/>
            <person name="Dasilva C."/>
            <person name="Salanoubat M."/>
            <person name="Levy M."/>
            <person name="Boudet N."/>
            <person name="Castellano S."/>
            <person name="Anthouard V."/>
            <person name="Jubin C."/>
            <person name="Castelli V."/>
            <person name="Katinka M."/>
            <person name="Vacherie B."/>
            <person name="Biemont C."/>
            <person name="Skalli Z."/>
            <person name="Cattolico L."/>
            <person name="Poulain J."/>
            <person name="De Berardinis V."/>
            <person name="Cruaud C."/>
            <person name="Duprat S."/>
            <person name="Brottier P."/>
            <person name="Coutanceau J.-P."/>
            <person name="Gouzy J."/>
            <person name="Parra G."/>
            <person name="Lardier G."/>
            <person name="Chapple C."/>
            <person name="McKernan K.J."/>
            <person name="McEwan P."/>
            <person name="Bosak S."/>
            <person name="Kellis M."/>
            <person name="Volff J.-N."/>
            <person name="Guigo R."/>
            <person name="Zody M.C."/>
            <person name="Mesirov J."/>
            <person name="Lindblad-Toh K."/>
            <person name="Birren B."/>
            <person name="Nusbaum C."/>
            <person name="Kahn D."/>
            <person name="Robinson-Rechavi M."/>
            <person name="Laudet V."/>
            <person name="Schachter V."/>
            <person name="Quetier F."/>
            <person name="Saurin W."/>
            <person name="Scarpelli C."/>
            <person name="Wincker P."/>
            <person name="Lander E.S."/>
            <person name="Weissenbach J."/>
            <person name="Roest Crollius H."/>
        </authorList>
    </citation>
    <scope>NUCLEOTIDE SEQUENCE [LARGE SCALE GENOMIC DNA]</scope>
</reference>
<dbReference type="PROSITE" id="PS00108">
    <property type="entry name" value="PROTEIN_KINASE_ST"/>
    <property type="match status" value="1"/>
</dbReference>
<dbReference type="Gene3D" id="1.10.510.10">
    <property type="entry name" value="Transferase(Phosphotransferase) domain 1"/>
    <property type="match status" value="1"/>
</dbReference>
<comment type="catalytic activity">
    <reaction evidence="9">
        <text>L-seryl-[protein] + ATP = O-phospho-L-seryl-[protein] + ADP + H(+)</text>
        <dbReference type="Rhea" id="RHEA:17989"/>
        <dbReference type="Rhea" id="RHEA-COMP:9863"/>
        <dbReference type="Rhea" id="RHEA-COMP:11604"/>
        <dbReference type="ChEBI" id="CHEBI:15378"/>
        <dbReference type="ChEBI" id="CHEBI:29999"/>
        <dbReference type="ChEBI" id="CHEBI:30616"/>
        <dbReference type="ChEBI" id="CHEBI:83421"/>
        <dbReference type="ChEBI" id="CHEBI:456216"/>
        <dbReference type="EC" id="2.7.11.1"/>
    </reaction>
</comment>
<accession>H3CQ38</accession>
<dbReference type="FunFam" id="1.10.510.10:FF:000331">
    <property type="entry name" value="Mitogen-activated protein kinase kinase kinase 19"/>
    <property type="match status" value="1"/>
</dbReference>
<evidence type="ECO:0000256" key="10">
    <source>
        <dbReference type="ARBA" id="ARBA00069016"/>
    </source>
</evidence>
<dbReference type="Ensembl" id="ENSTNIT00000010553.1">
    <property type="protein sequence ID" value="ENSTNIP00000010372.1"/>
    <property type="gene ID" value="ENSTNIG00000007562.1"/>
</dbReference>
<dbReference type="GO" id="GO:0004674">
    <property type="term" value="F:protein serine/threonine kinase activity"/>
    <property type="evidence" value="ECO:0007669"/>
    <property type="project" value="UniProtKB-KW"/>
</dbReference>
<sequence length="901" mass="98207">MFRRIKVLHAQDILPTLSPKLLEPISRRAEEHAGLPVLRDRAPLKFIRNISLSSWTHPRTERPRGRPRTGPLATKGGSEESGSSSSSIDLEDEGDSEAGDGGLVRMTVGKIPLNHRSAYSGKAISASRLSPEQGPDFLCGGKVSNPKQPAHRQTLRSTVERGKTGNFNASATSEFEEEVKSNAGQTPEAEVSHEEKHEAQGEPDECCEGNLRRDLLTKPDFQVESREDVKLQTEEKSPSSNLSESNTGVSGDSRKVASQKERRMRAACSQRSNTGTNQRSFNKNSRSPSSHCDISSPLPKKKGSDKTRRLKVKVSSNRVPQLPALRQLKDSHLLKRPSFAGLTRSKSAVDVITYNDMFQRIQNGGGGPAIYEMFAGPLYDNLRASSSCDQVQDRKVQSAMAACRPLKHTHEGKSQAAQVERTVASANDRPKHGSSRRKNITVSCKKTKKINSTNKHDGREKAESALPGGPDYSHAQEKGKEEMLSTIEESATFKSDIRTLTVAAGSSRNILETKGNTWEPLRGSSPAIMSPVYQKFLDDVGDGPLTDDLLQCLAEELISLDERDASTGTCETEGPSQEKPDTENDPGSGKQEPSKPEPSAAGCDPALADDAITWTKGEVLGKGAYGIVYCGLTSHGQLVAVKQVSLDASDPDAAEGEYARLQGEVELLKTLRHANIVGFLGTSFHQQVVSIFMEYIPGGSIASILHRFGPLPERVLALYTKQILEGVAYLHLNKVIHRDLKGNNIMLMPTGIVKLIDFGCARRLSCLSHNASNSADLLKSVHGTPYWMAPEVINDSGYGRKSDIWSVGCTVFEMATGKPPLAHMDKMAALFYIGAQRGIMPSLPNGFSETAKDFVETCLIRDQRLRPPAKHLLKHPFIHQNTAIVNTSQALKIRCSGPTCS</sequence>
<dbReference type="PANTHER" id="PTHR11584:SF369">
    <property type="entry name" value="MITOGEN-ACTIVATED PROTEIN KINASE KINASE KINASE 19-RELATED"/>
    <property type="match status" value="1"/>
</dbReference>
<dbReference type="PANTHER" id="PTHR11584">
    <property type="entry name" value="SERINE/THREONINE PROTEIN KINASE"/>
    <property type="match status" value="1"/>
</dbReference>
<evidence type="ECO:0000256" key="13">
    <source>
        <dbReference type="SAM" id="MobiDB-lite"/>
    </source>
</evidence>
<dbReference type="SMART" id="SM00220">
    <property type="entry name" value="S_TKc"/>
    <property type="match status" value="1"/>
</dbReference>
<evidence type="ECO:0000256" key="8">
    <source>
        <dbReference type="ARBA" id="ARBA00047899"/>
    </source>
</evidence>
<evidence type="ECO:0000259" key="14">
    <source>
        <dbReference type="PROSITE" id="PS50011"/>
    </source>
</evidence>